<evidence type="ECO:0000313" key="2">
    <source>
        <dbReference type="EMBL" id="RKD85993.1"/>
    </source>
</evidence>
<dbReference type="SUPFAM" id="SSF48452">
    <property type="entry name" value="TPR-like"/>
    <property type="match status" value="1"/>
</dbReference>
<accession>A0A419VV34</accession>
<dbReference type="Proteomes" id="UP000283387">
    <property type="component" value="Unassembled WGS sequence"/>
</dbReference>
<proteinExistence type="predicted"/>
<dbReference type="AlphaFoldDB" id="A0A419VV34"/>
<name>A0A419VV34_9BACT</name>
<reference evidence="2 3" key="1">
    <citation type="submission" date="2018-09" db="EMBL/GenBank/DDBJ databases">
        <title>Genomic Encyclopedia of Archaeal and Bacterial Type Strains, Phase II (KMG-II): from individual species to whole genera.</title>
        <authorList>
            <person name="Goeker M."/>
        </authorList>
    </citation>
    <scope>NUCLEOTIDE SEQUENCE [LARGE SCALE GENOMIC DNA]</scope>
    <source>
        <strain evidence="2 3">DSM 27148</strain>
    </source>
</reference>
<dbReference type="OrthoDB" id="1234389at2"/>
<sequence length="350" mass="40084">MKFFSVAFLLFVCALYANAQNPQVDELNQLFVSKQFDQAIVKAREILANDSSNVDGQVVLGRSLTATGDSKEAIPHLQFVIGNTGSWRKAWALADIGSCYYRIGEYEQSKIALKACIELNATQNATRAARRLSLILGSDDFFATWTIQETEHIRFHFQDMEETQMQAFMQSREAAFVKINRFFNSTISKKIDFFVWNSREDAKRVFGADLGFARPEYCLVHSHFEQTRGHEMTHVISNSSRQMLLRTGLINEGTAVCFDLSARNEEQQVLDWIAANKQPVNLKDIWTDFRKYPTELTYPLSGFFVGELLDRFGKDKFLAFFPNQTYENAQAVFGDELDKLISETENKFNQ</sequence>
<keyword evidence="3" id="KW-1185">Reference proteome</keyword>
<feature type="signal peptide" evidence="1">
    <location>
        <begin position="1"/>
        <end position="19"/>
    </location>
</feature>
<evidence type="ECO:0000256" key="1">
    <source>
        <dbReference type="SAM" id="SignalP"/>
    </source>
</evidence>
<protein>
    <recommendedName>
        <fullName evidence="4">Tetratricopeptide repeat protein</fullName>
    </recommendedName>
</protein>
<keyword evidence="1" id="KW-0732">Signal</keyword>
<gene>
    <name evidence="2" type="ORF">BC643_4309</name>
</gene>
<comment type="caution">
    <text evidence="2">The sequence shown here is derived from an EMBL/GenBank/DDBJ whole genome shotgun (WGS) entry which is preliminary data.</text>
</comment>
<evidence type="ECO:0000313" key="3">
    <source>
        <dbReference type="Proteomes" id="UP000283387"/>
    </source>
</evidence>
<evidence type="ECO:0008006" key="4">
    <source>
        <dbReference type="Google" id="ProtNLM"/>
    </source>
</evidence>
<feature type="chain" id="PRO_5019277981" description="Tetratricopeptide repeat protein" evidence="1">
    <location>
        <begin position="20"/>
        <end position="350"/>
    </location>
</feature>
<dbReference type="Gene3D" id="1.25.40.10">
    <property type="entry name" value="Tetratricopeptide repeat domain"/>
    <property type="match status" value="1"/>
</dbReference>
<dbReference type="RefSeq" id="WP_120275313.1">
    <property type="nucleotide sequence ID" value="NZ_RAPN01000005.1"/>
</dbReference>
<organism evidence="2 3">
    <name type="scientific">Mangrovibacterium diazotrophicum</name>
    <dbReference type="NCBI Taxonomy" id="1261403"/>
    <lineage>
        <taxon>Bacteria</taxon>
        <taxon>Pseudomonadati</taxon>
        <taxon>Bacteroidota</taxon>
        <taxon>Bacteroidia</taxon>
        <taxon>Marinilabiliales</taxon>
        <taxon>Prolixibacteraceae</taxon>
        <taxon>Mangrovibacterium</taxon>
    </lineage>
</organism>
<dbReference type="EMBL" id="RAPN01000005">
    <property type="protein sequence ID" value="RKD85993.1"/>
    <property type="molecule type" value="Genomic_DNA"/>
</dbReference>
<dbReference type="InterPro" id="IPR011990">
    <property type="entry name" value="TPR-like_helical_dom_sf"/>
</dbReference>